<dbReference type="HAMAP" id="MF_02033">
    <property type="entry name" value="FtsA"/>
    <property type="match status" value="1"/>
</dbReference>
<dbReference type="EMBL" id="MHQM01000001">
    <property type="protein sequence ID" value="OHA04338.1"/>
    <property type="molecule type" value="Genomic_DNA"/>
</dbReference>
<keyword evidence="1 5" id="KW-1003">Cell membrane</keyword>
<sequence length="412" mass="44419">MSRKIITALDIGTTTVQTVVAERVREGEGLHILGVGVAPSAGVRRGAVVDFVEAAGAVRRSLEAARRASGVPIKSVWLAVDGSHVTVSSSRGVVAVSRADQEISPEDVRRALAAAETFVPKNQNKEILHMIPRDFKVDREVGIKDPVGMHGVRLEVDALIIECSAPYLKNMFKCVEAAGIAVEDYVFAPLAASEAVLTKRQKELGVMLVDIGGGSSSFVVFEEGVAVHAGVVPIGGNHITGDVAIGMRTHVDVAEEIKRTYGTCLVSDLPKRDVIRLAEFIPDSTETYSRRELGEIIGARLQDLFELLQKELRKINRVRLLPAGVVLVGGSSMIPGMVDLTRTEIGLPAEQGMPIQFEPAPDEKQGPPLATVLGVARWASSKSSHATSSQWGEYVSHMTSRPWLKWLKSFLP</sequence>
<dbReference type="STRING" id="1802274.A3J58_03080"/>
<dbReference type="Gene3D" id="3.30.1490.110">
    <property type="match status" value="1"/>
</dbReference>
<dbReference type="InterPro" id="IPR050696">
    <property type="entry name" value="FtsA/MreB"/>
</dbReference>
<dbReference type="Pfam" id="PF02491">
    <property type="entry name" value="SHS2_FTSA"/>
    <property type="match status" value="1"/>
</dbReference>
<comment type="similarity">
    <text evidence="5 6">Belongs to the FtsA/MreB family.</text>
</comment>
<keyword evidence="4 5" id="KW-0131">Cell cycle</keyword>
<keyword evidence="3 5" id="KW-0472">Membrane</keyword>
<dbReference type="Proteomes" id="UP000178510">
    <property type="component" value="Unassembled WGS sequence"/>
</dbReference>
<dbReference type="GO" id="GO:0032153">
    <property type="term" value="C:cell division site"/>
    <property type="evidence" value="ECO:0007669"/>
    <property type="project" value="UniProtKB-UniRule"/>
</dbReference>
<dbReference type="InterPro" id="IPR020823">
    <property type="entry name" value="Cell_div_FtsA"/>
</dbReference>
<comment type="subcellular location">
    <subcellularLocation>
        <location evidence="5">Cell membrane</location>
        <topology evidence="5">Peripheral membrane protein</topology>
        <orientation evidence="5">Cytoplasmic side</orientation>
    </subcellularLocation>
    <text evidence="5">Localizes to the Z ring in an FtsZ-dependent manner. Targeted to the membrane through a conserved C-terminal amphipathic helix.</text>
</comment>
<comment type="subunit">
    <text evidence="5">Self-interacts. Interacts with FtsZ.</text>
</comment>
<evidence type="ECO:0000256" key="4">
    <source>
        <dbReference type="ARBA" id="ARBA00023306"/>
    </source>
</evidence>
<protein>
    <recommendedName>
        <fullName evidence="5 6">Cell division protein FtsA</fullName>
    </recommendedName>
</protein>
<dbReference type="InterPro" id="IPR003494">
    <property type="entry name" value="SHS2_FtsA"/>
</dbReference>
<dbReference type="Pfam" id="PF14450">
    <property type="entry name" value="FtsA"/>
    <property type="match status" value="1"/>
</dbReference>
<comment type="caution">
    <text evidence="8">The sequence shown here is derived from an EMBL/GenBank/DDBJ whole genome shotgun (WGS) entry which is preliminary data.</text>
</comment>
<dbReference type="SMART" id="SM00842">
    <property type="entry name" value="FtsA"/>
    <property type="match status" value="1"/>
</dbReference>
<evidence type="ECO:0000259" key="7">
    <source>
        <dbReference type="SMART" id="SM00842"/>
    </source>
</evidence>
<dbReference type="GO" id="GO:0043093">
    <property type="term" value="P:FtsZ-dependent cytokinesis"/>
    <property type="evidence" value="ECO:0007669"/>
    <property type="project" value="UniProtKB-UniRule"/>
</dbReference>
<keyword evidence="2 5" id="KW-0132">Cell division</keyword>
<proteinExistence type="inferred from homology"/>
<comment type="function">
    <text evidence="5 6">Cell division protein that is involved in the assembly of the Z ring. May serve as a membrane anchor for the Z ring.</text>
</comment>
<dbReference type="InterPro" id="IPR043129">
    <property type="entry name" value="ATPase_NBD"/>
</dbReference>
<dbReference type="PANTHER" id="PTHR32432">
    <property type="entry name" value="CELL DIVISION PROTEIN FTSA-RELATED"/>
    <property type="match status" value="1"/>
</dbReference>
<accession>A0A1G2KY22</accession>
<organism evidence="8 9">
    <name type="scientific">Candidatus Sungbacteria bacterium RIFCSPHIGHO2_02_FULL_52_23</name>
    <dbReference type="NCBI Taxonomy" id="1802274"/>
    <lineage>
        <taxon>Bacteria</taxon>
        <taxon>Candidatus Sungiibacteriota</taxon>
    </lineage>
</organism>
<name>A0A1G2KY22_9BACT</name>
<dbReference type="PANTHER" id="PTHR32432:SF4">
    <property type="entry name" value="CELL DIVISION PROTEIN FTSA"/>
    <property type="match status" value="1"/>
</dbReference>
<dbReference type="AlphaFoldDB" id="A0A1G2KY22"/>
<evidence type="ECO:0000256" key="2">
    <source>
        <dbReference type="ARBA" id="ARBA00022618"/>
    </source>
</evidence>
<evidence type="ECO:0000256" key="6">
    <source>
        <dbReference type="PIRNR" id="PIRNR003101"/>
    </source>
</evidence>
<gene>
    <name evidence="5" type="primary">ftsA</name>
    <name evidence="8" type="ORF">A3J58_03080</name>
</gene>
<evidence type="ECO:0000313" key="8">
    <source>
        <dbReference type="EMBL" id="OHA04338.1"/>
    </source>
</evidence>
<dbReference type="GO" id="GO:0009898">
    <property type="term" value="C:cytoplasmic side of plasma membrane"/>
    <property type="evidence" value="ECO:0007669"/>
    <property type="project" value="UniProtKB-UniRule"/>
</dbReference>
<dbReference type="PIRSF" id="PIRSF003101">
    <property type="entry name" value="FtsA"/>
    <property type="match status" value="1"/>
</dbReference>
<evidence type="ECO:0000256" key="3">
    <source>
        <dbReference type="ARBA" id="ARBA00023136"/>
    </source>
</evidence>
<evidence type="ECO:0000256" key="1">
    <source>
        <dbReference type="ARBA" id="ARBA00022475"/>
    </source>
</evidence>
<dbReference type="CDD" id="cd24048">
    <property type="entry name" value="ASKHA_NBD_FtsA"/>
    <property type="match status" value="1"/>
</dbReference>
<dbReference type="Gene3D" id="3.30.420.40">
    <property type="match status" value="2"/>
</dbReference>
<evidence type="ECO:0000313" key="9">
    <source>
        <dbReference type="Proteomes" id="UP000178510"/>
    </source>
</evidence>
<evidence type="ECO:0000256" key="5">
    <source>
        <dbReference type="HAMAP-Rule" id="MF_02033"/>
    </source>
</evidence>
<reference evidence="8 9" key="1">
    <citation type="journal article" date="2016" name="Nat. Commun.">
        <title>Thousands of microbial genomes shed light on interconnected biogeochemical processes in an aquifer system.</title>
        <authorList>
            <person name="Anantharaman K."/>
            <person name="Brown C.T."/>
            <person name="Hug L.A."/>
            <person name="Sharon I."/>
            <person name="Castelle C.J."/>
            <person name="Probst A.J."/>
            <person name="Thomas B.C."/>
            <person name="Singh A."/>
            <person name="Wilkins M.J."/>
            <person name="Karaoz U."/>
            <person name="Brodie E.L."/>
            <person name="Williams K.H."/>
            <person name="Hubbard S.S."/>
            <person name="Banfield J.F."/>
        </authorList>
    </citation>
    <scope>NUCLEOTIDE SEQUENCE [LARGE SCALE GENOMIC DNA]</scope>
</reference>
<dbReference type="SUPFAM" id="SSF53067">
    <property type="entry name" value="Actin-like ATPase domain"/>
    <property type="match status" value="2"/>
</dbReference>
<feature type="domain" description="SHS2" evidence="7">
    <location>
        <begin position="6"/>
        <end position="196"/>
    </location>
</feature>
<dbReference type="NCBIfam" id="TIGR01174">
    <property type="entry name" value="ftsA"/>
    <property type="match status" value="1"/>
</dbReference>